<sequence length="72" mass="7397">MLVNLTGTGPTTGTHLTAYGDGSLPNVSDLNLTTGETRPVLAVVPLDSNGYIHIHNANGSVSVIADLEGYFG</sequence>
<evidence type="ECO:0000313" key="1">
    <source>
        <dbReference type="EMBL" id="MCD9880653.1"/>
    </source>
</evidence>
<dbReference type="AlphaFoldDB" id="A0A9Q3VVB2"/>
<name>A0A9Q3VVB2_9ACTN</name>
<protein>
    <submittedName>
        <fullName evidence="1">Uncharacterized protein</fullName>
    </submittedName>
</protein>
<gene>
    <name evidence="1" type="ORF">LJ657_45335</name>
</gene>
<dbReference type="RefSeq" id="WP_232655579.1">
    <property type="nucleotide sequence ID" value="NZ_JAJSBI010000044.1"/>
</dbReference>
<keyword evidence="2" id="KW-1185">Reference proteome</keyword>
<reference evidence="1" key="1">
    <citation type="submission" date="2021-12" db="EMBL/GenBank/DDBJ databases">
        <authorList>
            <person name="Lee J.-H."/>
            <person name="Kim S.-B."/>
        </authorList>
    </citation>
    <scope>NUCLEOTIDE SEQUENCE</scope>
    <source>
        <strain evidence="1">NR30</strain>
    </source>
</reference>
<accession>A0A9Q3VVB2</accession>
<dbReference type="EMBL" id="JAJSBI010000044">
    <property type="protein sequence ID" value="MCD9880653.1"/>
    <property type="molecule type" value="Genomic_DNA"/>
</dbReference>
<evidence type="ECO:0000313" key="2">
    <source>
        <dbReference type="Proteomes" id="UP001108029"/>
    </source>
</evidence>
<comment type="caution">
    <text evidence="1">The sequence shown here is derived from an EMBL/GenBank/DDBJ whole genome shotgun (WGS) entry which is preliminary data.</text>
</comment>
<organism evidence="1 2">
    <name type="scientific">Streptomyces guryensis</name>
    <dbReference type="NCBI Taxonomy" id="2886947"/>
    <lineage>
        <taxon>Bacteria</taxon>
        <taxon>Bacillati</taxon>
        <taxon>Actinomycetota</taxon>
        <taxon>Actinomycetes</taxon>
        <taxon>Kitasatosporales</taxon>
        <taxon>Streptomycetaceae</taxon>
        <taxon>Streptomyces</taxon>
    </lineage>
</organism>
<proteinExistence type="predicted"/>
<dbReference type="Proteomes" id="UP001108029">
    <property type="component" value="Unassembled WGS sequence"/>
</dbReference>